<evidence type="ECO:0000259" key="10">
    <source>
        <dbReference type="Pfam" id="PF21088"/>
    </source>
</evidence>
<evidence type="ECO:0000256" key="4">
    <source>
        <dbReference type="ARBA" id="ARBA00022692"/>
    </source>
</evidence>
<dbReference type="SUPFAM" id="SSF82689">
    <property type="entry name" value="Mechanosensitive channel protein MscS (YggB), C-terminal domain"/>
    <property type="match status" value="1"/>
</dbReference>
<dbReference type="KEGG" id="mmw:Mmwyl1_2740"/>
<evidence type="ECO:0000313" key="11">
    <source>
        <dbReference type="EMBL" id="ABR71653.1"/>
    </source>
</evidence>
<keyword evidence="3" id="KW-1003">Cell membrane</keyword>
<evidence type="ECO:0000256" key="6">
    <source>
        <dbReference type="ARBA" id="ARBA00023136"/>
    </source>
</evidence>
<dbReference type="InterPro" id="IPR045275">
    <property type="entry name" value="MscS_archaea/bacteria_type"/>
</dbReference>
<evidence type="ECO:0000256" key="5">
    <source>
        <dbReference type="ARBA" id="ARBA00022989"/>
    </source>
</evidence>
<keyword evidence="7" id="KW-0406">Ion transport</keyword>
<evidence type="ECO:0000256" key="7">
    <source>
        <dbReference type="RuleBase" id="RU369025"/>
    </source>
</evidence>
<dbReference type="Pfam" id="PF21088">
    <property type="entry name" value="MS_channel_1st"/>
    <property type="match status" value="1"/>
</dbReference>
<reference evidence="11" key="1">
    <citation type="submission" date="2007-06" db="EMBL/GenBank/DDBJ databases">
        <title>Complete sequence of Marinomonas sp. MWYL1.</title>
        <authorList>
            <consortium name="US DOE Joint Genome Institute"/>
            <person name="Copeland A."/>
            <person name="Lucas S."/>
            <person name="Lapidus A."/>
            <person name="Barry K."/>
            <person name="Glavina del Rio T."/>
            <person name="Dalin E."/>
            <person name="Tice H."/>
            <person name="Pitluck S."/>
            <person name="Kiss H."/>
            <person name="Brettin T."/>
            <person name="Bruce D."/>
            <person name="Detter J.C."/>
            <person name="Han C."/>
            <person name="Schmutz J."/>
            <person name="Larimer F."/>
            <person name="Land M."/>
            <person name="Hauser L."/>
            <person name="Kyrpides N."/>
            <person name="Kim E."/>
            <person name="Johnston A.W.B."/>
            <person name="Todd J.D."/>
            <person name="Rogers R."/>
            <person name="Wexler M."/>
            <person name="Bond P.L."/>
            <person name="Li Y."/>
            <person name="Richardson P."/>
        </authorList>
    </citation>
    <scope>NUCLEOTIDE SEQUENCE [LARGE SCALE GENOMIC DNA]</scope>
    <source>
        <strain evidence="11">MWYL1</strain>
    </source>
</reference>
<gene>
    <name evidence="11" type="ordered locus">Mmwyl1_2740</name>
</gene>
<dbReference type="InterPro" id="IPR049278">
    <property type="entry name" value="MS_channel_C"/>
</dbReference>
<keyword evidence="5 7" id="KW-1133">Transmembrane helix</keyword>
<keyword evidence="7" id="KW-0997">Cell inner membrane</keyword>
<dbReference type="InterPro" id="IPR011066">
    <property type="entry name" value="MscS_channel_C_sf"/>
</dbReference>
<dbReference type="Gene3D" id="2.30.30.60">
    <property type="match status" value="1"/>
</dbReference>
<dbReference type="AlphaFoldDB" id="A6VYX4"/>
<keyword evidence="7" id="KW-0813">Transport</keyword>
<comment type="similarity">
    <text evidence="2 7">Belongs to the MscS (TC 1.A.23) family.</text>
</comment>
<accession>A6VYX4</accession>
<evidence type="ECO:0000256" key="3">
    <source>
        <dbReference type="ARBA" id="ARBA00022475"/>
    </source>
</evidence>
<dbReference type="Gene3D" id="1.10.287.1260">
    <property type="match status" value="1"/>
</dbReference>
<organism evidence="11">
    <name type="scientific">Marinomonas sp. (strain MWYL1)</name>
    <dbReference type="NCBI Taxonomy" id="400668"/>
    <lineage>
        <taxon>Bacteria</taxon>
        <taxon>Pseudomonadati</taxon>
        <taxon>Pseudomonadota</taxon>
        <taxon>Gammaproteobacteria</taxon>
        <taxon>Oceanospirillales</taxon>
        <taxon>Oceanospirillaceae</taxon>
        <taxon>Marinomonas</taxon>
    </lineage>
</organism>
<dbReference type="GO" id="GO:0005886">
    <property type="term" value="C:plasma membrane"/>
    <property type="evidence" value="ECO:0007669"/>
    <property type="project" value="UniProtKB-SubCell"/>
</dbReference>
<dbReference type="Gene3D" id="3.30.70.100">
    <property type="match status" value="1"/>
</dbReference>
<dbReference type="OrthoDB" id="9809206at2"/>
<comment type="function">
    <text evidence="7">Mechanosensitive channel that participates in the regulation of osmotic pressure changes within the cell, opening in response to stretch forces in the membrane lipid bilayer, without the need for other proteins. Contributes to normal resistance to hypoosmotic shock. Forms an ion channel of 1.0 nanosiemens conductance with a slight preference for anions.</text>
</comment>
<dbReference type="InterPro" id="IPR011014">
    <property type="entry name" value="MscS_channel_TM-2"/>
</dbReference>
<evidence type="ECO:0000259" key="9">
    <source>
        <dbReference type="Pfam" id="PF21082"/>
    </source>
</evidence>
<feature type="transmembrane region" description="Helical" evidence="7">
    <location>
        <begin position="89"/>
        <end position="120"/>
    </location>
</feature>
<dbReference type="PANTHER" id="PTHR30221">
    <property type="entry name" value="SMALL-CONDUCTANCE MECHANOSENSITIVE CHANNEL"/>
    <property type="match status" value="1"/>
</dbReference>
<dbReference type="Pfam" id="PF21082">
    <property type="entry name" value="MS_channel_3rd"/>
    <property type="match status" value="1"/>
</dbReference>
<dbReference type="HOGENOM" id="CLU_037945_1_1_6"/>
<feature type="transmembrane region" description="Helical" evidence="7">
    <location>
        <begin position="20"/>
        <end position="40"/>
    </location>
</feature>
<feature type="domain" description="Mechanosensitive ion channel transmembrane helices 2/3" evidence="10">
    <location>
        <begin position="65"/>
        <end position="105"/>
    </location>
</feature>
<protein>
    <recommendedName>
        <fullName evidence="7">Small-conductance mechanosensitive channel</fullName>
    </recommendedName>
</protein>
<proteinExistence type="inferred from homology"/>
<comment type="caution">
    <text evidence="7">Lacks conserved residue(s) required for the propagation of feature annotation.</text>
</comment>
<keyword evidence="6 7" id="KW-0472">Membrane</keyword>
<keyword evidence="7" id="KW-0407">Ion channel</keyword>
<feature type="domain" description="Mechanosensitive ion channel MscS C-terminal" evidence="9">
    <location>
        <begin position="181"/>
        <end position="260"/>
    </location>
</feature>
<feature type="transmembrane region" description="Helical" evidence="7">
    <location>
        <begin position="61"/>
        <end position="83"/>
    </location>
</feature>
<dbReference type="eggNOG" id="COG0668">
    <property type="taxonomic scope" value="Bacteria"/>
</dbReference>
<dbReference type="STRING" id="400668.Mmwyl1_2740"/>
<dbReference type="SUPFAM" id="SSF82861">
    <property type="entry name" value="Mechanosensitive channel protein MscS (YggB), transmembrane region"/>
    <property type="match status" value="1"/>
</dbReference>
<dbReference type="InterPro" id="IPR006685">
    <property type="entry name" value="MscS_channel_2nd"/>
</dbReference>
<dbReference type="InterPro" id="IPR049142">
    <property type="entry name" value="MS_channel_1st"/>
</dbReference>
<feature type="domain" description="Mechanosensitive ion channel MscS" evidence="8">
    <location>
        <begin position="106"/>
        <end position="173"/>
    </location>
</feature>
<evidence type="ECO:0000256" key="1">
    <source>
        <dbReference type="ARBA" id="ARBA00004651"/>
    </source>
</evidence>
<dbReference type="EMBL" id="CP000749">
    <property type="protein sequence ID" value="ABR71653.1"/>
    <property type="molecule type" value="Genomic_DNA"/>
</dbReference>
<dbReference type="InterPro" id="IPR010920">
    <property type="entry name" value="LSM_dom_sf"/>
</dbReference>
<dbReference type="SUPFAM" id="SSF50182">
    <property type="entry name" value="Sm-like ribonucleoproteins"/>
    <property type="match status" value="1"/>
</dbReference>
<evidence type="ECO:0000256" key="2">
    <source>
        <dbReference type="ARBA" id="ARBA00008017"/>
    </source>
</evidence>
<dbReference type="GO" id="GO:0008381">
    <property type="term" value="F:mechanosensitive monoatomic ion channel activity"/>
    <property type="evidence" value="ECO:0007669"/>
    <property type="project" value="InterPro"/>
</dbReference>
<dbReference type="InterPro" id="IPR023408">
    <property type="entry name" value="MscS_beta-dom_sf"/>
</dbReference>
<comment type="subunit">
    <text evidence="7">Homoheptamer.</text>
</comment>
<keyword evidence="4 7" id="KW-0812">Transmembrane</keyword>
<sequence length="288" mass="31531">MEELFVQFWQNHSNTIITLGYRIVLAIVILIASSFIAKAVRKAILNTNSKLNKLDATLTPIFSTVASYAVYIIGGVFILDIFGVNTASLIALVGAAGLAIGLALKDTLSNIAAGIMLLILRPFKAGDFIEFGSTQGTVKEINLFTCVFETVDGLYIASPNSVLWGNNIKNFTRNGKRRMDIVVGISYSDSIDVGLSVLRQVAEGESRLLVDPVPQAMVVSMMDSSVNIQLRAWAKTDDYWPTYWDLNKRVKESIEAAGLTIPFPQRTLHVVSEQGAQVLKEKSATRNL</sequence>
<evidence type="ECO:0000259" key="8">
    <source>
        <dbReference type="Pfam" id="PF00924"/>
    </source>
</evidence>
<comment type="subcellular location">
    <subcellularLocation>
        <location evidence="7">Cell inner membrane</location>
        <topology evidence="7">Multi-pass membrane protein</topology>
    </subcellularLocation>
    <subcellularLocation>
        <location evidence="1">Cell membrane</location>
        <topology evidence="1">Multi-pass membrane protein</topology>
    </subcellularLocation>
</comment>
<name>A6VYX4_MARMS</name>
<dbReference type="Pfam" id="PF00924">
    <property type="entry name" value="MS_channel_2nd"/>
    <property type="match status" value="1"/>
</dbReference>
<dbReference type="PANTHER" id="PTHR30221:SF1">
    <property type="entry name" value="SMALL-CONDUCTANCE MECHANOSENSITIVE CHANNEL"/>
    <property type="match status" value="1"/>
</dbReference>